<feature type="region of interest" description="Disordered" evidence="1">
    <location>
        <begin position="263"/>
        <end position="282"/>
    </location>
</feature>
<reference evidence="2" key="1">
    <citation type="submission" date="2020-05" db="EMBL/GenBank/DDBJ databases">
        <authorList>
            <person name="Chiriac C."/>
            <person name="Salcher M."/>
            <person name="Ghai R."/>
            <person name="Kavagutti S V."/>
        </authorList>
    </citation>
    <scope>NUCLEOTIDE SEQUENCE</scope>
</reference>
<protein>
    <submittedName>
        <fullName evidence="2">Unannotated protein</fullName>
    </submittedName>
</protein>
<dbReference type="AlphaFoldDB" id="A0A6J7QAR8"/>
<feature type="region of interest" description="Disordered" evidence="1">
    <location>
        <begin position="369"/>
        <end position="418"/>
    </location>
</feature>
<organism evidence="2">
    <name type="scientific">freshwater metagenome</name>
    <dbReference type="NCBI Taxonomy" id="449393"/>
    <lineage>
        <taxon>unclassified sequences</taxon>
        <taxon>metagenomes</taxon>
        <taxon>ecological metagenomes</taxon>
    </lineage>
</organism>
<accession>A0A6J7QAR8</accession>
<feature type="compositionally biased region" description="Gly residues" evidence="1">
    <location>
        <begin position="269"/>
        <end position="282"/>
    </location>
</feature>
<dbReference type="EMBL" id="CAFBPN010000014">
    <property type="protein sequence ID" value="CAB5014015.1"/>
    <property type="molecule type" value="Genomic_DNA"/>
</dbReference>
<evidence type="ECO:0000256" key="1">
    <source>
        <dbReference type="SAM" id="MobiDB-lite"/>
    </source>
</evidence>
<gene>
    <name evidence="2" type="ORF">UFOPK4098_00460</name>
</gene>
<feature type="compositionally biased region" description="Polar residues" evidence="1">
    <location>
        <begin position="409"/>
        <end position="418"/>
    </location>
</feature>
<feature type="compositionally biased region" description="Gly residues" evidence="1">
    <location>
        <begin position="374"/>
        <end position="391"/>
    </location>
</feature>
<feature type="compositionally biased region" description="Low complexity" evidence="1">
    <location>
        <begin position="392"/>
        <end position="408"/>
    </location>
</feature>
<proteinExistence type="predicted"/>
<sequence length="418" mass="42159">MKKTNLKKSIVAASVAAGIAGGLVAGLALGVPGFAGAQANNSPLNVQGSSAALAKSAVVNLSDTIQVPSVGASSTGGKEHGPKLEAAAKVLGVTAEELKTELSTKSLADVAKAKGIDITKVTDALVAEFKAHLDEEVASGEHTQAEADAKLAEFKTRVTDMVNKVRPARGPEGRGKGGPKLEAAAKVLGVTAEELKTELSTKSLADVAKAKGVDITKVTDALTAEFKAHLDEEVASGEHTQAEADAKLAEFKTRVTDMVNNVRPAGAPEGRGPGGPEGRGKGGPKLEAAAKVLGVTAEELKTELSTKSLADIAKAKGVDITKVTDALTAEFKAHLDEEVASGEHTQAEADAKLAEFKTRVTDMVNNVHPAGAPEGRGPGGHGPGMGRGMGHGPDAAGGAMPGAPAMQGSVTVTPSNNA</sequence>
<name>A0A6J7QAR8_9ZZZZ</name>
<evidence type="ECO:0000313" key="2">
    <source>
        <dbReference type="EMBL" id="CAB5014015.1"/>
    </source>
</evidence>